<dbReference type="AlphaFoldDB" id="A0A4Y8P826"/>
<evidence type="ECO:0000313" key="3">
    <source>
        <dbReference type="Proteomes" id="UP000297713"/>
    </source>
</evidence>
<proteinExistence type="predicted"/>
<dbReference type="Proteomes" id="UP000297713">
    <property type="component" value="Unassembled WGS sequence"/>
</dbReference>
<reference evidence="2 3" key="1">
    <citation type="submission" date="2016-05" db="EMBL/GenBank/DDBJ databases">
        <title>Diversity and Homogeneity among Thermoacidophilic Verrucomicrobia Methanotrophs Linked with Geographical Origin.</title>
        <authorList>
            <person name="Erikstad H.-A."/>
            <person name="Smestad N.B."/>
            <person name="Ceballos R.M."/>
            <person name="Birkeland N.-K."/>
        </authorList>
    </citation>
    <scope>NUCLEOTIDE SEQUENCE [LARGE SCALE GENOMIC DNA]</scope>
    <source>
        <strain evidence="2 3">Phi</strain>
    </source>
</reference>
<evidence type="ECO:0000313" key="2">
    <source>
        <dbReference type="EMBL" id="TFE66192.1"/>
    </source>
</evidence>
<organism evidence="2 3">
    <name type="scientific">Methylacidiphilum caldifontis</name>
    <dbReference type="NCBI Taxonomy" id="2795386"/>
    <lineage>
        <taxon>Bacteria</taxon>
        <taxon>Pseudomonadati</taxon>
        <taxon>Verrucomicrobiota</taxon>
        <taxon>Methylacidiphilae</taxon>
        <taxon>Methylacidiphilales</taxon>
        <taxon>Methylacidiphilaceae</taxon>
        <taxon>Methylacidiphilum (ex Ratnadevi et al. 2023)</taxon>
    </lineage>
</organism>
<evidence type="ECO:0000256" key="1">
    <source>
        <dbReference type="SAM" id="MobiDB-lite"/>
    </source>
</evidence>
<dbReference type="GO" id="GO:0032259">
    <property type="term" value="P:methylation"/>
    <property type="evidence" value="ECO:0007669"/>
    <property type="project" value="InterPro"/>
</dbReference>
<dbReference type="GO" id="GO:0008168">
    <property type="term" value="F:methyltransferase activity"/>
    <property type="evidence" value="ECO:0007669"/>
    <property type="project" value="InterPro"/>
</dbReference>
<protein>
    <submittedName>
        <fullName evidence="2">Uncharacterized protein</fullName>
    </submittedName>
</protein>
<dbReference type="GO" id="GO:0003676">
    <property type="term" value="F:nucleic acid binding"/>
    <property type="evidence" value="ECO:0007669"/>
    <property type="project" value="InterPro"/>
</dbReference>
<dbReference type="EMBL" id="LXQC01000187">
    <property type="protein sequence ID" value="TFE66192.1"/>
    <property type="molecule type" value="Genomic_DNA"/>
</dbReference>
<sequence length="323" mass="36436">MKRKLAVFFLFGFPFIINSQQIDPLDSRNPLNSSFQSGSTNQNSNVQITEEDAPPVIINGKRAEELTDDELVEFLQEKVRLIHQEDGQVEILRTAPGYPLAIEFSEPILGWELGDGKLIHISKQGTKLILRSLDTTGDTSLLVFFQGNRTRLYHIFVESDFKKAVSLIRVAPFSKNGSNFSVQLASFSAENDGDISAVGSIAQIIANYDLLVREGSIKPMDIKRMAIFKRSKLTGFDYYYIYRFSSGPLAISFAWKNIYPYKVRLDESTLRVAIGQNRFIPDYVSLNKVVLSPAEITSGFLIISNPPFSPDQSFSLIWKETRK</sequence>
<dbReference type="OrthoDB" id="183897at2"/>
<accession>A0A4Y8P826</accession>
<keyword evidence="3" id="KW-1185">Reference proteome</keyword>
<name>A0A4Y8P826_9BACT</name>
<feature type="compositionally biased region" description="Polar residues" evidence="1">
    <location>
        <begin position="29"/>
        <end position="48"/>
    </location>
</feature>
<dbReference type="PROSITE" id="PS00092">
    <property type="entry name" value="N6_MTASE"/>
    <property type="match status" value="1"/>
</dbReference>
<feature type="region of interest" description="Disordered" evidence="1">
    <location>
        <begin position="28"/>
        <end position="51"/>
    </location>
</feature>
<gene>
    <name evidence="2" type="ORF">A7Q10_02345</name>
</gene>
<dbReference type="InterPro" id="IPR002052">
    <property type="entry name" value="DNA_methylase_N6_adenine_CS"/>
</dbReference>
<comment type="caution">
    <text evidence="2">The sequence shown here is derived from an EMBL/GenBank/DDBJ whole genome shotgun (WGS) entry which is preliminary data.</text>
</comment>
<dbReference type="RefSeq" id="WP_134440843.1">
    <property type="nucleotide sequence ID" value="NZ_LXQC01000187.1"/>
</dbReference>